<dbReference type="Proteomes" id="UP001153332">
    <property type="component" value="Unassembled WGS sequence"/>
</dbReference>
<evidence type="ECO:0000313" key="2">
    <source>
        <dbReference type="Proteomes" id="UP001153332"/>
    </source>
</evidence>
<proteinExistence type="predicted"/>
<evidence type="ECO:0000313" key="1">
    <source>
        <dbReference type="EMBL" id="KAJ8124474.1"/>
    </source>
</evidence>
<organism evidence="1 2">
    <name type="scientific">Lasiodiplodia mahajangana</name>
    <dbReference type="NCBI Taxonomy" id="1108764"/>
    <lineage>
        <taxon>Eukaryota</taxon>
        <taxon>Fungi</taxon>
        <taxon>Dikarya</taxon>
        <taxon>Ascomycota</taxon>
        <taxon>Pezizomycotina</taxon>
        <taxon>Dothideomycetes</taxon>
        <taxon>Dothideomycetes incertae sedis</taxon>
        <taxon>Botryosphaeriales</taxon>
        <taxon>Botryosphaeriaceae</taxon>
        <taxon>Lasiodiplodia</taxon>
    </lineage>
</organism>
<sequence length="122" mass="13355">MGPRPETPATVAAPAYQHYPEPGQNTYQVEQQLSTWGSSAFPANGDSYTSAYDGNYHYPEPPQSTKVDYGSTIHAPFSSSSPMHIPSMPSDNMTEMQTGAVVPVEGSHYTNSDPLRQFSQPW</sequence>
<accession>A0ACC2JAE4</accession>
<keyword evidence="2" id="KW-1185">Reference proteome</keyword>
<comment type="caution">
    <text evidence="1">The sequence shown here is derived from an EMBL/GenBank/DDBJ whole genome shotgun (WGS) entry which is preliminary data.</text>
</comment>
<name>A0ACC2JAE4_9PEZI</name>
<gene>
    <name evidence="1" type="ORF">O1611_g9167</name>
</gene>
<dbReference type="EMBL" id="JAPUUL010002997">
    <property type="protein sequence ID" value="KAJ8124474.1"/>
    <property type="molecule type" value="Genomic_DNA"/>
</dbReference>
<reference evidence="1" key="1">
    <citation type="submission" date="2022-12" db="EMBL/GenBank/DDBJ databases">
        <title>Genome Sequence of Lasiodiplodia mahajangana.</title>
        <authorList>
            <person name="Buettner E."/>
        </authorList>
    </citation>
    <scope>NUCLEOTIDE SEQUENCE</scope>
    <source>
        <strain evidence="1">VT137</strain>
    </source>
</reference>
<protein>
    <submittedName>
        <fullName evidence="1">Uncharacterized protein</fullName>
    </submittedName>
</protein>